<dbReference type="Gene3D" id="3.30.450.40">
    <property type="match status" value="1"/>
</dbReference>
<dbReference type="InterPro" id="IPR050707">
    <property type="entry name" value="HTH_MetabolicPath_Reg"/>
</dbReference>
<accession>A0AAQ1GJS7</accession>
<evidence type="ECO:0000313" key="7">
    <source>
        <dbReference type="Proteomes" id="UP000183529"/>
    </source>
</evidence>
<dbReference type="InterPro" id="IPR029016">
    <property type="entry name" value="GAF-like_dom_sf"/>
</dbReference>
<feature type="domain" description="IclR-ED" evidence="5">
    <location>
        <begin position="84"/>
        <end position="267"/>
    </location>
</feature>
<keyword evidence="2" id="KW-0238">DNA-binding</keyword>
<dbReference type="InterPro" id="IPR005471">
    <property type="entry name" value="Tscrpt_reg_IclR_N"/>
</dbReference>
<dbReference type="GO" id="GO:0003677">
    <property type="term" value="F:DNA binding"/>
    <property type="evidence" value="ECO:0007669"/>
    <property type="project" value="UniProtKB-KW"/>
</dbReference>
<evidence type="ECO:0000313" key="6">
    <source>
        <dbReference type="EMBL" id="SEK06163.1"/>
    </source>
</evidence>
<dbReference type="EMBL" id="FNZM01000015">
    <property type="protein sequence ID" value="SEK06163.1"/>
    <property type="molecule type" value="Genomic_DNA"/>
</dbReference>
<organism evidence="6 7">
    <name type="scientific">Paraburkholderia tropica</name>
    <dbReference type="NCBI Taxonomy" id="92647"/>
    <lineage>
        <taxon>Bacteria</taxon>
        <taxon>Pseudomonadati</taxon>
        <taxon>Pseudomonadota</taxon>
        <taxon>Betaproteobacteria</taxon>
        <taxon>Burkholderiales</taxon>
        <taxon>Burkholderiaceae</taxon>
        <taxon>Paraburkholderia</taxon>
    </lineage>
</organism>
<keyword evidence="3" id="KW-0804">Transcription</keyword>
<sequence>MPGFFAFRPSDMKTIPLARRDWIAGLEKGLAILEAFDNQHARMTATQAGERTGLSRTAARRYLLTLESLGYVYTDGRLFGLTPRVLRVGWSYFDSARLPRTVQPYLQQLSATLNESAYVSVLDDWDLVVIARNGVSRVMTTGFVLGARVPAPLISPGVVLLAHKEDQEAVSNWLDGVELAPFTAHTITSASRLREKIVRARVDGYALIEQQLQVGVRGVAVPLRNRNGDVVAALSTNMSIGNESPEEAVRRVLPHLQETALAMLNVL</sequence>
<protein>
    <submittedName>
        <fullName evidence="6">Transcriptional regulator, IclR family</fullName>
    </submittedName>
</protein>
<evidence type="ECO:0000256" key="2">
    <source>
        <dbReference type="ARBA" id="ARBA00023125"/>
    </source>
</evidence>
<dbReference type="Proteomes" id="UP000183529">
    <property type="component" value="Unassembled WGS sequence"/>
</dbReference>
<dbReference type="Gene3D" id="1.10.10.10">
    <property type="entry name" value="Winged helix-like DNA-binding domain superfamily/Winged helix DNA-binding domain"/>
    <property type="match status" value="1"/>
</dbReference>
<proteinExistence type="predicted"/>
<gene>
    <name evidence="6" type="ORF">SAMN05216550_11551</name>
</gene>
<dbReference type="GO" id="GO:0045892">
    <property type="term" value="P:negative regulation of DNA-templated transcription"/>
    <property type="evidence" value="ECO:0007669"/>
    <property type="project" value="TreeGrafter"/>
</dbReference>
<evidence type="ECO:0000256" key="1">
    <source>
        <dbReference type="ARBA" id="ARBA00023015"/>
    </source>
</evidence>
<dbReference type="Pfam" id="PF09339">
    <property type="entry name" value="HTH_IclR"/>
    <property type="match status" value="1"/>
</dbReference>
<dbReference type="PANTHER" id="PTHR30136">
    <property type="entry name" value="HELIX-TURN-HELIX TRANSCRIPTIONAL REGULATOR, ICLR FAMILY"/>
    <property type="match status" value="1"/>
</dbReference>
<dbReference type="PROSITE" id="PS51078">
    <property type="entry name" value="ICLR_ED"/>
    <property type="match status" value="1"/>
</dbReference>
<evidence type="ECO:0000259" key="4">
    <source>
        <dbReference type="PROSITE" id="PS51077"/>
    </source>
</evidence>
<dbReference type="InterPro" id="IPR014757">
    <property type="entry name" value="Tscrpt_reg_IclR_C"/>
</dbReference>
<dbReference type="AlphaFoldDB" id="A0AAQ1GJS7"/>
<dbReference type="SUPFAM" id="SSF55781">
    <property type="entry name" value="GAF domain-like"/>
    <property type="match status" value="1"/>
</dbReference>
<dbReference type="PROSITE" id="PS51077">
    <property type="entry name" value="HTH_ICLR"/>
    <property type="match status" value="1"/>
</dbReference>
<dbReference type="SUPFAM" id="SSF46785">
    <property type="entry name" value="Winged helix' DNA-binding domain"/>
    <property type="match status" value="1"/>
</dbReference>
<dbReference type="Pfam" id="PF01614">
    <property type="entry name" value="IclR_C"/>
    <property type="match status" value="1"/>
</dbReference>
<dbReference type="PANTHER" id="PTHR30136:SF34">
    <property type="entry name" value="TRANSCRIPTIONAL REGULATOR"/>
    <property type="match status" value="1"/>
</dbReference>
<dbReference type="InterPro" id="IPR036388">
    <property type="entry name" value="WH-like_DNA-bd_sf"/>
</dbReference>
<dbReference type="SMART" id="SM00346">
    <property type="entry name" value="HTH_ICLR"/>
    <property type="match status" value="1"/>
</dbReference>
<feature type="domain" description="HTH iclR-type" evidence="4">
    <location>
        <begin position="23"/>
        <end position="83"/>
    </location>
</feature>
<keyword evidence="1" id="KW-0805">Transcription regulation</keyword>
<dbReference type="GO" id="GO:0003700">
    <property type="term" value="F:DNA-binding transcription factor activity"/>
    <property type="evidence" value="ECO:0007669"/>
    <property type="project" value="TreeGrafter"/>
</dbReference>
<comment type="caution">
    <text evidence="6">The sequence shown here is derived from an EMBL/GenBank/DDBJ whole genome shotgun (WGS) entry which is preliminary data.</text>
</comment>
<name>A0AAQ1GJS7_9BURK</name>
<reference evidence="6 7" key="1">
    <citation type="submission" date="2016-10" db="EMBL/GenBank/DDBJ databases">
        <authorList>
            <person name="Varghese N."/>
            <person name="Submissions S."/>
        </authorList>
    </citation>
    <scope>NUCLEOTIDE SEQUENCE [LARGE SCALE GENOMIC DNA]</scope>
    <source>
        <strain evidence="6 7">LMG 22274</strain>
    </source>
</reference>
<dbReference type="InterPro" id="IPR036390">
    <property type="entry name" value="WH_DNA-bd_sf"/>
</dbReference>
<evidence type="ECO:0000256" key="3">
    <source>
        <dbReference type="ARBA" id="ARBA00023163"/>
    </source>
</evidence>
<evidence type="ECO:0000259" key="5">
    <source>
        <dbReference type="PROSITE" id="PS51078"/>
    </source>
</evidence>